<dbReference type="AlphaFoldDB" id="A0A1I5NT50"/>
<evidence type="ECO:0000256" key="5">
    <source>
        <dbReference type="ARBA" id="ARBA00022842"/>
    </source>
</evidence>
<keyword evidence="2" id="KW-0479">Metal-binding</keyword>
<dbReference type="InterPro" id="IPR016185">
    <property type="entry name" value="PreATP-grasp_dom_sf"/>
</dbReference>
<organism evidence="7 8">
    <name type="scientific">Pseudarcicella hirudinis</name>
    <dbReference type="NCBI Taxonomy" id="1079859"/>
    <lineage>
        <taxon>Bacteria</taxon>
        <taxon>Pseudomonadati</taxon>
        <taxon>Bacteroidota</taxon>
        <taxon>Cytophagia</taxon>
        <taxon>Cytophagales</taxon>
        <taxon>Flectobacillaceae</taxon>
        <taxon>Pseudarcicella</taxon>
    </lineage>
</organism>
<keyword evidence="5" id="KW-0460">Magnesium</keyword>
<keyword evidence="8" id="KW-1185">Reference proteome</keyword>
<dbReference type="STRING" id="1079859.SAMN04515674_102106"/>
<dbReference type="Proteomes" id="UP000199306">
    <property type="component" value="Unassembled WGS sequence"/>
</dbReference>
<sequence length="390" mass="44499">MIKLRKLKNNPLTALKQIGWDWMLGEDTIPYLTDEVVEIEEGEADEYFIAANELYEMFINAGQYVIDNNKFEELGIPENLIDLVKYSWENDKTWHLYGRFDLSGGTDGKPIKLIEFNADTATCIPETAVVQYAHLKANELEEQFQFNGVFEAFVEQFKCIKAENGSFSPTLLISTLRDAPEDEANVSVIGEAAREAGFEVDFEYIDAVEFSETDGIFKQNPQNGNFIRYDFWFKLVPWEYIGWEEPELAAILTKIVMNQKAVVMNPAYSLLFQSKAMLKVLWELNPYHPLLLKTDNKPLPESVSVEKVLFGREGANVRVIEKSGEIAEAAGGEYEGQRVIFQEFTPFLRDEEDHYYQAGVFFAGEACGLGFRRGGKIIDNRAQFCGHILY</sequence>
<reference evidence="7 8" key="1">
    <citation type="submission" date="2016-10" db="EMBL/GenBank/DDBJ databases">
        <authorList>
            <person name="de Groot N.N."/>
        </authorList>
    </citation>
    <scope>NUCLEOTIDE SEQUENCE [LARGE SCALE GENOMIC DNA]</scope>
    <source>
        <strain evidence="8">E92,LMG 26720,CCM 7988</strain>
    </source>
</reference>
<evidence type="ECO:0000313" key="7">
    <source>
        <dbReference type="EMBL" id="SFP24964.1"/>
    </source>
</evidence>
<evidence type="ECO:0000256" key="3">
    <source>
        <dbReference type="ARBA" id="ARBA00022741"/>
    </source>
</evidence>
<dbReference type="Pfam" id="PF03738">
    <property type="entry name" value="GSP_synth"/>
    <property type="match status" value="1"/>
</dbReference>
<dbReference type="EMBL" id="FOXH01000002">
    <property type="protein sequence ID" value="SFP24964.1"/>
    <property type="molecule type" value="Genomic_DNA"/>
</dbReference>
<dbReference type="Gene3D" id="3.30.1490.330">
    <property type="match status" value="1"/>
</dbReference>
<dbReference type="SUPFAM" id="SSF52440">
    <property type="entry name" value="PreATP-grasp domain"/>
    <property type="match status" value="1"/>
</dbReference>
<keyword evidence="3" id="KW-0547">Nucleotide-binding</keyword>
<evidence type="ECO:0000256" key="2">
    <source>
        <dbReference type="ARBA" id="ARBA00022723"/>
    </source>
</evidence>
<dbReference type="GO" id="GO:0046872">
    <property type="term" value="F:metal ion binding"/>
    <property type="evidence" value="ECO:0007669"/>
    <property type="project" value="UniProtKB-KW"/>
</dbReference>
<evidence type="ECO:0000256" key="1">
    <source>
        <dbReference type="ARBA" id="ARBA00022598"/>
    </source>
</evidence>
<name>A0A1I5NT50_9BACT</name>
<accession>A0A1I5NT50</accession>
<dbReference type="OrthoDB" id="9765517at2"/>
<dbReference type="InterPro" id="IPR005494">
    <property type="entry name" value="GSPS_pre-ATP-grasp-like_dom"/>
</dbReference>
<dbReference type="GO" id="GO:0005524">
    <property type="term" value="F:ATP binding"/>
    <property type="evidence" value="ECO:0007669"/>
    <property type="project" value="UniProtKB-KW"/>
</dbReference>
<evidence type="ECO:0000313" key="8">
    <source>
        <dbReference type="Proteomes" id="UP000199306"/>
    </source>
</evidence>
<dbReference type="SUPFAM" id="SSF56059">
    <property type="entry name" value="Glutathione synthetase ATP-binding domain-like"/>
    <property type="match status" value="1"/>
</dbReference>
<dbReference type="GO" id="GO:0016874">
    <property type="term" value="F:ligase activity"/>
    <property type="evidence" value="ECO:0007669"/>
    <property type="project" value="UniProtKB-KW"/>
</dbReference>
<evidence type="ECO:0000259" key="6">
    <source>
        <dbReference type="Pfam" id="PF03738"/>
    </source>
</evidence>
<protein>
    <submittedName>
        <fullName evidence="7">Glutathionylspermidine synthase preATP-grasp</fullName>
    </submittedName>
</protein>
<keyword evidence="4" id="KW-0067">ATP-binding</keyword>
<feature type="domain" description="Glutathionylspermidine synthase pre-ATP-grasp-like" evidence="6">
    <location>
        <begin position="14"/>
        <end position="388"/>
    </location>
</feature>
<evidence type="ECO:0000256" key="4">
    <source>
        <dbReference type="ARBA" id="ARBA00022840"/>
    </source>
</evidence>
<dbReference type="RefSeq" id="WP_092012352.1">
    <property type="nucleotide sequence ID" value="NZ_FOXH01000002.1"/>
</dbReference>
<gene>
    <name evidence="7" type="ORF">SAMN04515674_102106</name>
</gene>
<proteinExistence type="predicted"/>
<keyword evidence="1" id="KW-0436">Ligase</keyword>